<name>A0ABT9J0D5_9BACL</name>
<evidence type="ECO:0000313" key="2">
    <source>
        <dbReference type="Proteomes" id="UP001231941"/>
    </source>
</evidence>
<sequence length="50" mass="5880">MLKKILNRLIRGTAHMAQPVARNRKERRDGRQLIQMLHSISKLLLFNISL</sequence>
<organism evidence="1 2">
    <name type="scientific">Chengkuizengella axinellae</name>
    <dbReference type="NCBI Taxonomy" id="3064388"/>
    <lineage>
        <taxon>Bacteria</taxon>
        <taxon>Bacillati</taxon>
        <taxon>Bacillota</taxon>
        <taxon>Bacilli</taxon>
        <taxon>Bacillales</taxon>
        <taxon>Paenibacillaceae</taxon>
        <taxon>Chengkuizengella</taxon>
    </lineage>
</organism>
<evidence type="ECO:0000313" key="1">
    <source>
        <dbReference type="EMBL" id="MDP5275091.1"/>
    </source>
</evidence>
<reference evidence="1 2" key="1">
    <citation type="submission" date="2023-08" db="EMBL/GenBank/DDBJ databases">
        <authorList>
            <person name="Park J.-S."/>
        </authorList>
    </citation>
    <scope>NUCLEOTIDE SEQUENCE [LARGE SCALE GENOMIC DNA]</scope>
    <source>
        <strain evidence="1 2">2205SS18-9</strain>
    </source>
</reference>
<proteinExistence type="predicted"/>
<dbReference type="Proteomes" id="UP001231941">
    <property type="component" value="Unassembled WGS sequence"/>
</dbReference>
<dbReference type="RefSeq" id="WP_305992403.1">
    <property type="nucleotide sequence ID" value="NZ_JAVAMP010000006.1"/>
</dbReference>
<comment type="caution">
    <text evidence="1">The sequence shown here is derived from an EMBL/GenBank/DDBJ whole genome shotgun (WGS) entry which is preliminary data.</text>
</comment>
<keyword evidence="2" id="KW-1185">Reference proteome</keyword>
<dbReference type="EMBL" id="JAVAMP010000006">
    <property type="protein sequence ID" value="MDP5275091.1"/>
    <property type="molecule type" value="Genomic_DNA"/>
</dbReference>
<gene>
    <name evidence="1" type="ORF">Q5Y73_13315</name>
</gene>
<accession>A0ABT9J0D5</accession>
<protein>
    <submittedName>
        <fullName evidence="1">Uncharacterized protein</fullName>
    </submittedName>
</protein>